<dbReference type="GO" id="GO:0003746">
    <property type="term" value="F:translation elongation factor activity"/>
    <property type="evidence" value="ECO:0007669"/>
    <property type="project" value="UniProtKB-KW"/>
</dbReference>
<keyword evidence="6" id="KW-0251">Elongation factor</keyword>
<accession>X6ME91</accession>
<feature type="domain" description="Tr-type G" evidence="5">
    <location>
        <begin position="1"/>
        <end position="234"/>
    </location>
</feature>
<dbReference type="OrthoDB" id="342024at2759"/>
<dbReference type="InterPro" id="IPR009001">
    <property type="entry name" value="Transl_elong_EF1A/Init_IF2_C"/>
</dbReference>
<name>X6ME91_RETFI</name>
<dbReference type="SUPFAM" id="SSF50447">
    <property type="entry name" value="Translation proteins"/>
    <property type="match status" value="1"/>
</dbReference>
<feature type="transmembrane region" description="Helical" evidence="4">
    <location>
        <begin position="404"/>
        <end position="422"/>
    </location>
</feature>
<dbReference type="InterPro" id="IPR054696">
    <property type="entry name" value="GTP-eEF1A_C"/>
</dbReference>
<keyword evidence="4" id="KW-0812">Transmembrane</keyword>
<dbReference type="SUPFAM" id="SSF52540">
    <property type="entry name" value="P-loop containing nucleoside triphosphate hydrolases"/>
    <property type="match status" value="1"/>
</dbReference>
<keyword evidence="4" id="KW-0472">Membrane</keyword>
<gene>
    <name evidence="6" type="ORF">RFI_25055</name>
</gene>
<organism evidence="6 7">
    <name type="scientific">Reticulomyxa filosa</name>
    <dbReference type="NCBI Taxonomy" id="46433"/>
    <lineage>
        <taxon>Eukaryota</taxon>
        <taxon>Sar</taxon>
        <taxon>Rhizaria</taxon>
        <taxon>Retaria</taxon>
        <taxon>Foraminifera</taxon>
        <taxon>Monothalamids</taxon>
        <taxon>Reticulomyxidae</taxon>
        <taxon>Reticulomyxa</taxon>
    </lineage>
</organism>
<comment type="similarity">
    <text evidence="1">Belongs to the TRAFAC class translation factor GTPase superfamily. Classic translation factor GTPase family. EF-Tu/EF-1A subfamily.</text>
</comment>
<dbReference type="Pfam" id="PF22594">
    <property type="entry name" value="GTP-eEF1A_C"/>
    <property type="match status" value="1"/>
</dbReference>
<dbReference type="AlphaFoldDB" id="X6ME91"/>
<evidence type="ECO:0000313" key="7">
    <source>
        <dbReference type="Proteomes" id="UP000023152"/>
    </source>
</evidence>
<keyword evidence="4" id="KW-1133">Transmembrane helix</keyword>
<dbReference type="InterPro" id="IPR031157">
    <property type="entry name" value="G_TR_CS"/>
</dbReference>
<dbReference type="InterPro" id="IPR027417">
    <property type="entry name" value="P-loop_NTPase"/>
</dbReference>
<protein>
    <submittedName>
        <fullName evidence="6">Elongation factor tu</fullName>
    </submittedName>
</protein>
<evidence type="ECO:0000256" key="3">
    <source>
        <dbReference type="ARBA" id="ARBA00023134"/>
    </source>
</evidence>
<dbReference type="SUPFAM" id="SSF50465">
    <property type="entry name" value="EF-Tu/eEF-1alpha/eIF2-gamma C-terminal domain"/>
    <property type="match status" value="1"/>
</dbReference>
<reference evidence="6 7" key="1">
    <citation type="journal article" date="2013" name="Curr. Biol.">
        <title>The Genome of the Foraminiferan Reticulomyxa filosa.</title>
        <authorList>
            <person name="Glockner G."/>
            <person name="Hulsmann N."/>
            <person name="Schleicher M."/>
            <person name="Noegel A.A."/>
            <person name="Eichinger L."/>
            <person name="Gallinger C."/>
            <person name="Pawlowski J."/>
            <person name="Sierra R."/>
            <person name="Euteneuer U."/>
            <person name="Pillet L."/>
            <person name="Moustafa A."/>
            <person name="Platzer M."/>
            <person name="Groth M."/>
            <person name="Szafranski K."/>
            <person name="Schliwa M."/>
        </authorList>
    </citation>
    <scope>NUCLEOTIDE SEQUENCE [LARGE SCALE GENOMIC DNA]</scope>
</reference>
<evidence type="ECO:0000256" key="1">
    <source>
        <dbReference type="ARBA" id="ARBA00007249"/>
    </source>
</evidence>
<dbReference type="PROSITE" id="PS00301">
    <property type="entry name" value="G_TR_1"/>
    <property type="match status" value="1"/>
</dbReference>
<dbReference type="GO" id="GO:0005525">
    <property type="term" value="F:GTP binding"/>
    <property type="evidence" value="ECO:0007669"/>
    <property type="project" value="UniProtKB-KW"/>
</dbReference>
<keyword evidence="7" id="KW-1185">Reference proteome</keyword>
<dbReference type="Gene3D" id="3.40.50.300">
    <property type="entry name" value="P-loop containing nucleotide triphosphate hydrolases"/>
    <property type="match status" value="1"/>
</dbReference>
<evidence type="ECO:0000259" key="5">
    <source>
        <dbReference type="PROSITE" id="PS51722"/>
    </source>
</evidence>
<dbReference type="InterPro" id="IPR000795">
    <property type="entry name" value="T_Tr_GTP-bd_dom"/>
</dbReference>
<proteinExistence type="inferred from homology"/>
<dbReference type="InterPro" id="IPR009000">
    <property type="entry name" value="Transl_B-barrel_sf"/>
</dbReference>
<comment type="caution">
    <text evidence="6">The sequence shown here is derived from an EMBL/GenBank/DDBJ whole genome shotgun (WGS) entry which is preliminary data.</text>
</comment>
<keyword evidence="6" id="KW-0648">Protein biosynthesis</keyword>
<sequence length="440" mass="49942">MYMYFEIWVMQNYIRQFFKCIFLHGVKYVTLLSGQIDQRTIEKQQREAKERGREGWWLAYATDQDDEEKARGKTIDCARVEFETEKKRFTLVDAPGHNNYVPNMISGAALADVAVLIISARPGEFEAGFRRGGQTREHSLLAFTLGVARVIVVINKMDQCDWKQERYDLIKGDISNFLKEIGFKEKAMDFLPVSSLSGLNFKDPLPPDVCPWYKGESFLGLLDGMERIKRTTDKSLAITVLQRYKGDFGLTAIAKIEAGFVTVGDTVMVLPCNQTSVISNLFVDDKPVKQAAAGENVLVCLDARSKVTAETLIDGSVICDIENPCLTARKFRAEVYLSELPNESILTAGYCAILHVHNITVECEVIAIPHKIHPKNRKRSRDPPTFLRTKDSAVIDIEIKSEPIPIMVCLYFFFCLFFCSQFRTVYRGSTFFVCSVIYFI</sequence>
<dbReference type="Pfam" id="PF00009">
    <property type="entry name" value="GTP_EFTU"/>
    <property type="match status" value="1"/>
</dbReference>
<dbReference type="PROSITE" id="PS51722">
    <property type="entry name" value="G_TR_2"/>
    <property type="match status" value="1"/>
</dbReference>
<dbReference type="OMA" id="MKWRCLE"/>
<dbReference type="Proteomes" id="UP000023152">
    <property type="component" value="Unassembled WGS sequence"/>
</dbReference>
<keyword evidence="2" id="KW-0547">Nucleotide-binding</keyword>
<evidence type="ECO:0000313" key="6">
    <source>
        <dbReference type="EMBL" id="ETO12323.1"/>
    </source>
</evidence>
<dbReference type="Gene3D" id="2.40.30.10">
    <property type="entry name" value="Translation factors"/>
    <property type="match status" value="2"/>
</dbReference>
<dbReference type="InterPro" id="IPR050100">
    <property type="entry name" value="TRAFAC_GTPase_members"/>
</dbReference>
<evidence type="ECO:0000256" key="2">
    <source>
        <dbReference type="ARBA" id="ARBA00022741"/>
    </source>
</evidence>
<dbReference type="PRINTS" id="PR00315">
    <property type="entry name" value="ELONGATNFCT"/>
</dbReference>
<dbReference type="EMBL" id="ASPP01021522">
    <property type="protein sequence ID" value="ETO12323.1"/>
    <property type="molecule type" value="Genomic_DNA"/>
</dbReference>
<evidence type="ECO:0000256" key="4">
    <source>
        <dbReference type="SAM" id="Phobius"/>
    </source>
</evidence>
<dbReference type="GO" id="GO:0003924">
    <property type="term" value="F:GTPase activity"/>
    <property type="evidence" value="ECO:0007669"/>
    <property type="project" value="InterPro"/>
</dbReference>
<dbReference type="PANTHER" id="PTHR23115">
    <property type="entry name" value="TRANSLATION FACTOR"/>
    <property type="match status" value="1"/>
</dbReference>
<keyword evidence="3" id="KW-0342">GTP-binding</keyword>